<dbReference type="CDD" id="cd06462">
    <property type="entry name" value="Peptidase_S24_S26"/>
    <property type="match status" value="1"/>
</dbReference>
<feature type="transmembrane region" description="Helical" evidence="1">
    <location>
        <begin position="6"/>
        <end position="29"/>
    </location>
</feature>
<sequence>MTWKSWFKIFLYPVLGFSRAGPFVLYFAVSQNYLILTMNNDSMKPTLRKGDLVLLDTKKAGRIEPGDGGYGPVLENRKNQERGLYRRTTGNALKGLLISATAG</sequence>
<keyword evidence="1" id="KW-0472">Membrane</keyword>
<dbReference type="SUPFAM" id="SSF51306">
    <property type="entry name" value="LexA/Signal peptidase"/>
    <property type="match status" value="1"/>
</dbReference>
<protein>
    <submittedName>
        <fullName evidence="2">Uncharacterized protein</fullName>
    </submittedName>
</protein>
<dbReference type="Gene3D" id="2.10.109.10">
    <property type="entry name" value="Umud Fragment, subunit A"/>
    <property type="match status" value="1"/>
</dbReference>
<dbReference type="EMBL" id="MELK01000009">
    <property type="protein sequence ID" value="OFW59894.1"/>
    <property type="molecule type" value="Genomic_DNA"/>
</dbReference>
<comment type="caution">
    <text evidence="2">The sequence shown here is derived from an EMBL/GenBank/DDBJ whole genome shotgun (WGS) entry which is preliminary data.</text>
</comment>
<evidence type="ECO:0000256" key="1">
    <source>
        <dbReference type="SAM" id="Phobius"/>
    </source>
</evidence>
<proteinExistence type="predicted"/>
<reference evidence="2 3" key="1">
    <citation type="journal article" date="2016" name="Nat. Commun.">
        <title>Thousands of microbial genomes shed light on interconnected biogeochemical processes in an aquifer system.</title>
        <authorList>
            <person name="Anantharaman K."/>
            <person name="Brown C.T."/>
            <person name="Hug L.A."/>
            <person name="Sharon I."/>
            <person name="Castelle C.J."/>
            <person name="Probst A.J."/>
            <person name="Thomas B.C."/>
            <person name="Singh A."/>
            <person name="Wilkins M.J."/>
            <person name="Karaoz U."/>
            <person name="Brodie E.L."/>
            <person name="Williams K.H."/>
            <person name="Hubbard S.S."/>
            <person name="Banfield J.F."/>
        </authorList>
    </citation>
    <scope>NUCLEOTIDE SEQUENCE [LARGE SCALE GENOMIC DNA]</scope>
</reference>
<dbReference type="Proteomes" id="UP000177876">
    <property type="component" value="Unassembled WGS sequence"/>
</dbReference>
<keyword evidence="1" id="KW-0812">Transmembrane</keyword>
<gene>
    <name evidence="2" type="ORF">A2Y75_10500</name>
</gene>
<accession>A0A1F2WSL8</accession>
<dbReference type="InterPro" id="IPR036286">
    <property type="entry name" value="LexA/Signal_pep-like_sf"/>
</dbReference>
<keyword evidence="1" id="KW-1133">Transmembrane helix</keyword>
<evidence type="ECO:0000313" key="3">
    <source>
        <dbReference type="Proteomes" id="UP000177876"/>
    </source>
</evidence>
<organism evidence="2 3">
    <name type="scientific">Candidatus Solincola sediminis</name>
    <dbReference type="NCBI Taxonomy" id="1797199"/>
    <lineage>
        <taxon>Bacteria</taxon>
        <taxon>Bacillati</taxon>
        <taxon>Actinomycetota</taxon>
        <taxon>Candidatus Geothermincolia</taxon>
        <taxon>Candidatus Geothermincolales</taxon>
        <taxon>Candidatus Geothermincolaceae</taxon>
        <taxon>Candidatus Solincola</taxon>
    </lineage>
</organism>
<name>A0A1F2WSL8_9ACTN</name>
<dbReference type="AlphaFoldDB" id="A0A1F2WSL8"/>
<evidence type="ECO:0000313" key="2">
    <source>
        <dbReference type="EMBL" id="OFW59894.1"/>
    </source>
</evidence>